<dbReference type="InterPro" id="IPR000160">
    <property type="entry name" value="GGDEF_dom"/>
</dbReference>
<dbReference type="Pfam" id="PF19086">
    <property type="entry name" value="Terpene_syn_C_2"/>
    <property type="match status" value="1"/>
</dbReference>
<evidence type="ECO:0000313" key="4">
    <source>
        <dbReference type="Proteomes" id="UP001595803"/>
    </source>
</evidence>
<keyword evidence="1" id="KW-1133">Transmembrane helix</keyword>
<dbReference type="EMBL" id="JBHRZG010000024">
    <property type="protein sequence ID" value="MFC3834410.1"/>
    <property type="molecule type" value="Genomic_DNA"/>
</dbReference>
<feature type="transmembrane region" description="Helical" evidence="1">
    <location>
        <begin position="81"/>
        <end position="97"/>
    </location>
</feature>
<accession>A0ABV7ZBQ3</accession>
<dbReference type="Gene3D" id="3.30.70.270">
    <property type="match status" value="1"/>
</dbReference>
<dbReference type="SUPFAM" id="SSF48576">
    <property type="entry name" value="Terpenoid synthases"/>
    <property type="match status" value="1"/>
</dbReference>
<dbReference type="Pfam" id="PF00990">
    <property type="entry name" value="GGDEF"/>
    <property type="match status" value="1"/>
</dbReference>
<feature type="domain" description="GGDEF" evidence="2">
    <location>
        <begin position="230"/>
        <end position="359"/>
    </location>
</feature>
<dbReference type="InterPro" id="IPR008949">
    <property type="entry name" value="Isoprenoid_synthase_dom_sf"/>
</dbReference>
<feature type="transmembrane region" description="Helical" evidence="1">
    <location>
        <begin position="139"/>
        <end position="159"/>
    </location>
</feature>
<dbReference type="SFLD" id="SFLDS00005">
    <property type="entry name" value="Isoprenoid_Synthase_Type_I"/>
    <property type="match status" value="1"/>
</dbReference>
<dbReference type="Gene3D" id="1.10.600.10">
    <property type="entry name" value="Farnesyl Diphosphate Synthase"/>
    <property type="match status" value="1"/>
</dbReference>
<keyword evidence="1" id="KW-0472">Membrane</keyword>
<dbReference type="PROSITE" id="PS50887">
    <property type="entry name" value="GGDEF"/>
    <property type="match status" value="1"/>
</dbReference>
<evidence type="ECO:0000256" key="1">
    <source>
        <dbReference type="SAM" id="Phobius"/>
    </source>
</evidence>
<protein>
    <submittedName>
        <fullName evidence="3">Diguanylate cyclase</fullName>
        <ecNumber evidence="3">2.7.7.65</ecNumber>
    </submittedName>
</protein>
<organism evidence="3 4">
    <name type="scientific">Deinococcus rufus</name>
    <dbReference type="NCBI Taxonomy" id="2136097"/>
    <lineage>
        <taxon>Bacteria</taxon>
        <taxon>Thermotogati</taxon>
        <taxon>Deinococcota</taxon>
        <taxon>Deinococci</taxon>
        <taxon>Deinococcales</taxon>
        <taxon>Deinococcaceae</taxon>
        <taxon>Deinococcus</taxon>
    </lineage>
</organism>
<keyword evidence="1" id="KW-0812">Transmembrane</keyword>
<dbReference type="InterPro" id="IPR034686">
    <property type="entry name" value="Terpene_cyclase-like_2"/>
</dbReference>
<sequence length="682" mass="75070">MRVPDPPQVPDNSGPLSLLRRRTYLVILPITVVAALVIYLLSAGQPGLTFNTVALPALALGVLLLLLGLLSGRMPLRSVEHGFYVLVVATFLGKYVASVTHQDAPPDTALVEVFIWTPFVYVLAFLIDTPRRAMSRSAAVSALGILIGSYGVLSGTMPLVRLLEFHLAQGIILTMLYSLSSLKNQVLALQGQVGEMHRLAHLDPLTGISNRRQLELQLGHEVLRSQRYGTPWCVIMFDLDDFKGINDAHGHAVGDEVLREAARLMQREIRGTDLLGRWGGEEFLILAVQIDLPYALALTERLRAALAAHPMPGPGHVTASFGVAAYRDSESAESLISRADAALYLAKRAGKNRVEGALVRVDAPLQMPELHNPFPVAPPAEQTEVAQATSRWLSTFELGPQDDVSRTHLAGTFAQLAAALHPVATGRDLRLMADWYCVMFLHDDRCDASGIGKDPPRLHTLTTRLMWALQGHQPAADDEPLAWAMADLSRRLRDVGGDPWLQDVTEHVSAYFRSLSWEADNRARGVIPTTDDYVRMRPLTAGLAIDEAFLSLVDQLRLPGHVYAHPAVRALTQHANRAVCWSNDIISLEKELQGGDVHNLVLVLRQERGMGLQDALEAAAAMYHQELERLIDAPRHLPDLGPELNVHLARYVQLQQLRVGGILEWSWRSKRYQLGHGSGLPA</sequence>
<keyword evidence="3" id="KW-0548">Nucleotidyltransferase</keyword>
<keyword evidence="3" id="KW-0808">Transferase</keyword>
<dbReference type="PANTHER" id="PTHR45138">
    <property type="entry name" value="REGULATORY COMPONENTS OF SENSORY TRANSDUCTION SYSTEM"/>
    <property type="match status" value="1"/>
</dbReference>
<keyword evidence="4" id="KW-1185">Reference proteome</keyword>
<proteinExistence type="predicted"/>
<gene>
    <name evidence="3" type="ORF">ACFOSB_16270</name>
</gene>
<dbReference type="EC" id="2.7.7.65" evidence="3"/>
<dbReference type="InterPro" id="IPR043128">
    <property type="entry name" value="Rev_trsase/Diguanyl_cyclase"/>
</dbReference>
<feature type="transmembrane region" description="Helical" evidence="1">
    <location>
        <begin position="23"/>
        <end position="42"/>
    </location>
</feature>
<dbReference type="SMART" id="SM00267">
    <property type="entry name" value="GGDEF"/>
    <property type="match status" value="1"/>
</dbReference>
<dbReference type="RefSeq" id="WP_380103003.1">
    <property type="nucleotide sequence ID" value="NZ_JBHRZG010000024.1"/>
</dbReference>
<dbReference type="CDD" id="cd01949">
    <property type="entry name" value="GGDEF"/>
    <property type="match status" value="1"/>
</dbReference>
<evidence type="ECO:0000259" key="2">
    <source>
        <dbReference type="PROSITE" id="PS50887"/>
    </source>
</evidence>
<dbReference type="InterPro" id="IPR050469">
    <property type="entry name" value="Diguanylate_Cyclase"/>
</dbReference>
<dbReference type="InterPro" id="IPR029787">
    <property type="entry name" value="Nucleotide_cyclase"/>
</dbReference>
<dbReference type="PANTHER" id="PTHR45138:SF9">
    <property type="entry name" value="DIGUANYLATE CYCLASE DGCM-RELATED"/>
    <property type="match status" value="1"/>
</dbReference>
<name>A0ABV7ZBQ3_9DEIO</name>
<comment type="caution">
    <text evidence="3">The sequence shown here is derived from an EMBL/GenBank/DDBJ whole genome shotgun (WGS) entry which is preliminary data.</text>
</comment>
<dbReference type="SFLD" id="SFLDG01020">
    <property type="entry name" value="Terpene_Cyclase_Like_2"/>
    <property type="match status" value="1"/>
</dbReference>
<dbReference type="SUPFAM" id="SSF55073">
    <property type="entry name" value="Nucleotide cyclase"/>
    <property type="match status" value="1"/>
</dbReference>
<dbReference type="GO" id="GO:0052621">
    <property type="term" value="F:diguanylate cyclase activity"/>
    <property type="evidence" value="ECO:0007669"/>
    <property type="project" value="UniProtKB-EC"/>
</dbReference>
<feature type="transmembrane region" description="Helical" evidence="1">
    <location>
        <begin position="109"/>
        <end position="127"/>
    </location>
</feature>
<evidence type="ECO:0000313" key="3">
    <source>
        <dbReference type="EMBL" id="MFC3834410.1"/>
    </source>
</evidence>
<reference evidence="4" key="1">
    <citation type="journal article" date="2019" name="Int. J. Syst. Evol. Microbiol.">
        <title>The Global Catalogue of Microorganisms (GCM) 10K type strain sequencing project: providing services to taxonomists for standard genome sequencing and annotation.</title>
        <authorList>
            <consortium name="The Broad Institute Genomics Platform"/>
            <consortium name="The Broad Institute Genome Sequencing Center for Infectious Disease"/>
            <person name="Wu L."/>
            <person name="Ma J."/>
        </authorList>
    </citation>
    <scope>NUCLEOTIDE SEQUENCE [LARGE SCALE GENOMIC DNA]</scope>
    <source>
        <strain evidence="4">CCTCC AB 2017081</strain>
    </source>
</reference>
<dbReference type="NCBIfam" id="TIGR00254">
    <property type="entry name" value="GGDEF"/>
    <property type="match status" value="1"/>
</dbReference>
<feature type="transmembrane region" description="Helical" evidence="1">
    <location>
        <begin position="48"/>
        <end position="69"/>
    </location>
</feature>
<dbReference type="Proteomes" id="UP001595803">
    <property type="component" value="Unassembled WGS sequence"/>
</dbReference>